<evidence type="ECO:0000313" key="2">
    <source>
        <dbReference type="EMBL" id="KGQ08457.1"/>
    </source>
</evidence>
<organism evidence="2 3">
    <name type="scientific">Beauveria bassiana D1-5</name>
    <dbReference type="NCBI Taxonomy" id="1245745"/>
    <lineage>
        <taxon>Eukaryota</taxon>
        <taxon>Fungi</taxon>
        <taxon>Dikarya</taxon>
        <taxon>Ascomycota</taxon>
        <taxon>Pezizomycotina</taxon>
        <taxon>Sordariomycetes</taxon>
        <taxon>Hypocreomycetidae</taxon>
        <taxon>Hypocreales</taxon>
        <taxon>Cordycipitaceae</taxon>
        <taxon>Beauveria</taxon>
    </lineage>
</organism>
<name>A0A0A2VQ14_BEABA</name>
<gene>
    <name evidence="2" type="ORF">BBAD15_g6201</name>
</gene>
<keyword evidence="1" id="KW-0732">Signal</keyword>
<feature type="signal peptide" evidence="1">
    <location>
        <begin position="1"/>
        <end position="17"/>
    </location>
</feature>
<sequence>MRLSTLLFAVLPALAAADDANSAAPSVTTITETRTGTIHFTKTVTLARVHMVVSTLNSTSSAAIQPTGGITHPSSIAATTTTTTAAAAAGSPTAVATKGSTNAGAALEAGKVVFAGVAGMVIAALL</sequence>
<evidence type="ECO:0000313" key="3">
    <source>
        <dbReference type="Proteomes" id="UP000030106"/>
    </source>
</evidence>
<dbReference type="EMBL" id="ANFO01000576">
    <property type="protein sequence ID" value="KGQ08457.1"/>
    <property type="molecule type" value="Genomic_DNA"/>
</dbReference>
<accession>A0A0A2VQ14</accession>
<reference evidence="2 3" key="1">
    <citation type="submission" date="2012-10" db="EMBL/GenBank/DDBJ databases">
        <title>Genome sequencing and analysis of entomopathogenic fungi Beauveria bassiana D1-5.</title>
        <authorList>
            <person name="Li Q."/>
            <person name="Wang L."/>
            <person name="Zhang Z."/>
            <person name="Wang Q."/>
            <person name="Ren J."/>
            <person name="Wang M."/>
            <person name="Xu W."/>
            <person name="Wang J."/>
            <person name="Lu Y."/>
            <person name="Du Q."/>
            <person name="Sun Z."/>
        </authorList>
    </citation>
    <scope>NUCLEOTIDE SEQUENCE [LARGE SCALE GENOMIC DNA]</scope>
    <source>
        <strain evidence="2 3">D1-5</strain>
    </source>
</reference>
<comment type="caution">
    <text evidence="2">The sequence shown here is derived from an EMBL/GenBank/DDBJ whole genome shotgun (WGS) entry which is preliminary data.</text>
</comment>
<dbReference type="Proteomes" id="UP000030106">
    <property type="component" value="Unassembled WGS sequence"/>
</dbReference>
<protein>
    <submittedName>
        <fullName evidence="2">Uncharacterized protein</fullName>
    </submittedName>
</protein>
<dbReference type="HOGENOM" id="CLU_158783_1_0_1"/>
<dbReference type="OrthoDB" id="4900490at2759"/>
<feature type="chain" id="PRO_5001995816" evidence="1">
    <location>
        <begin position="18"/>
        <end position="126"/>
    </location>
</feature>
<dbReference type="AlphaFoldDB" id="A0A0A2VQ14"/>
<proteinExistence type="predicted"/>
<evidence type="ECO:0000256" key="1">
    <source>
        <dbReference type="SAM" id="SignalP"/>
    </source>
</evidence>